<dbReference type="InterPro" id="IPR011129">
    <property type="entry name" value="CSD"/>
</dbReference>
<evidence type="ECO:0000256" key="7">
    <source>
        <dbReference type="ARBA" id="ARBA00022884"/>
    </source>
</evidence>
<evidence type="ECO:0000256" key="5">
    <source>
        <dbReference type="ARBA" id="ARBA00022801"/>
    </source>
</evidence>
<dbReference type="InterPro" id="IPR040476">
    <property type="entry name" value="CSD2"/>
</dbReference>
<evidence type="ECO:0000256" key="1">
    <source>
        <dbReference type="ARBA" id="ARBA00001849"/>
    </source>
</evidence>
<proteinExistence type="inferred from homology"/>
<dbReference type="InterPro" id="IPR013223">
    <property type="entry name" value="RNase_B_OB_dom"/>
</dbReference>
<dbReference type="Gene3D" id="2.40.50.140">
    <property type="entry name" value="Nucleic acid-binding proteins"/>
    <property type="match status" value="3"/>
</dbReference>
<reference evidence="10 11" key="1">
    <citation type="submission" date="2016-11" db="EMBL/GenBank/DDBJ databases">
        <authorList>
            <person name="Jaros S."/>
            <person name="Januszkiewicz K."/>
            <person name="Wedrychowicz H."/>
        </authorList>
    </citation>
    <scope>NUCLEOTIDE SEQUENCE [LARGE SCALE GENOMIC DNA]</scope>
    <source>
        <strain evidence="10 11">DSM 14828</strain>
    </source>
</reference>
<dbReference type="InterPro" id="IPR001900">
    <property type="entry name" value="RNase_II/R"/>
</dbReference>
<evidence type="ECO:0000313" key="10">
    <source>
        <dbReference type="EMBL" id="SHE62276.1"/>
    </source>
</evidence>
<organism evidence="10 11">
    <name type="scientific">Alkalibacter saccharofermentans DSM 14828</name>
    <dbReference type="NCBI Taxonomy" id="1120975"/>
    <lineage>
        <taxon>Bacteria</taxon>
        <taxon>Bacillati</taxon>
        <taxon>Bacillota</taxon>
        <taxon>Clostridia</taxon>
        <taxon>Eubacteriales</taxon>
        <taxon>Eubacteriaceae</taxon>
        <taxon>Alkalibacter</taxon>
    </lineage>
</organism>
<dbReference type="AlphaFoldDB" id="A0A1M4UZX8"/>
<dbReference type="PANTHER" id="PTHR23355:SF9">
    <property type="entry name" value="DIS3-LIKE EXONUCLEASE 2"/>
    <property type="match status" value="1"/>
</dbReference>
<feature type="domain" description="S1 motif" evidence="9">
    <location>
        <begin position="623"/>
        <end position="703"/>
    </location>
</feature>
<dbReference type="Pfam" id="PF00773">
    <property type="entry name" value="RNB"/>
    <property type="match status" value="1"/>
</dbReference>
<gene>
    <name evidence="8" type="primary">rnr</name>
    <name evidence="10" type="ORF">SAMN02746064_00874</name>
</gene>
<dbReference type="Pfam" id="PF08206">
    <property type="entry name" value="OB_RNB"/>
    <property type="match status" value="1"/>
</dbReference>
<dbReference type="GO" id="GO:0008859">
    <property type="term" value="F:exoribonuclease II activity"/>
    <property type="evidence" value="ECO:0007669"/>
    <property type="project" value="UniProtKB-UniRule"/>
</dbReference>
<dbReference type="InterPro" id="IPR012340">
    <property type="entry name" value="NA-bd_OB-fold"/>
</dbReference>
<dbReference type="HAMAP" id="MF_01895">
    <property type="entry name" value="RNase_R"/>
    <property type="match status" value="1"/>
</dbReference>
<keyword evidence="3 8" id="KW-0963">Cytoplasm</keyword>
<keyword evidence="11" id="KW-1185">Reference proteome</keyword>
<comment type="subcellular location">
    <subcellularLocation>
        <location evidence="2 8">Cytoplasm</location>
    </subcellularLocation>
</comment>
<dbReference type="SUPFAM" id="SSF50249">
    <property type="entry name" value="Nucleic acid-binding proteins"/>
    <property type="match status" value="4"/>
</dbReference>
<evidence type="ECO:0000313" key="11">
    <source>
        <dbReference type="Proteomes" id="UP000184251"/>
    </source>
</evidence>
<dbReference type="InterPro" id="IPR004476">
    <property type="entry name" value="RNase_II/RNase_R"/>
</dbReference>
<dbReference type="SMART" id="SM00955">
    <property type="entry name" value="RNB"/>
    <property type="match status" value="1"/>
</dbReference>
<dbReference type="EC" id="3.1.13.1" evidence="8"/>
<dbReference type="GO" id="GO:0006402">
    <property type="term" value="P:mRNA catabolic process"/>
    <property type="evidence" value="ECO:0007669"/>
    <property type="project" value="TreeGrafter"/>
</dbReference>
<dbReference type="Proteomes" id="UP000184251">
    <property type="component" value="Unassembled WGS sequence"/>
</dbReference>
<evidence type="ECO:0000256" key="8">
    <source>
        <dbReference type="HAMAP-Rule" id="MF_01895"/>
    </source>
</evidence>
<evidence type="ECO:0000256" key="2">
    <source>
        <dbReference type="ARBA" id="ARBA00004496"/>
    </source>
</evidence>
<dbReference type="Pfam" id="PF00575">
    <property type="entry name" value="S1"/>
    <property type="match status" value="1"/>
</dbReference>
<dbReference type="SMART" id="SM00316">
    <property type="entry name" value="S1"/>
    <property type="match status" value="1"/>
</dbReference>
<keyword evidence="4 8" id="KW-0540">Nuclease</keyword>
<dbReference type="NCBIfam" id="TIGR00358">
    <property type="entry name" value="3_prime_RNase"/>
    <property type="match status" value="1"/>
</dbReference>
<dbReference type="PROSITE" id="PS50126">
    <property type="entry name" value="S1"/>
    <property type="match status" value="1"/>
</dbReference>
<dbReference type="Pfam" id="PF17876">
    <property type="entry name" value="CSD2"/>
    <property type="match status" value="1"/>
</dbReference>
<evidence type="ECO:0000256" key="6">
    <source>
        <dbReference type="ARBA" id="ARBA00022839"/>
    </source>
</evidence>
<dbReference type="InterPro" id="IPR003029">
    <property type="entry name" value="S1_domain"/>
</dbReference>
<dbReference type="CDD" id="cd04471">
    <property type="entry name" value="S1_RNase_R"/>
    <property type="match status" value="1"/>
</dbReference>
<dbReference type="InterPro" id="IPR011805">
    <property type="entry name" value="RNase_R"/>
</dbReference>
<evidence type="ECO:0000256" key="3">
    <source>
        <dbReference type="ARBA" id="ARBA00022490"/>
    </source>
</evidence>
<protein>
    <recommendedName>
        <fullName evidence="8">Ribonuclease R</fullName>
        <shortName evidence="8">RNase R</shortName>
        <ecNumber evidence="8">3.1.13.1</ecNumber>
    </recommendedName>
</protein>
<evidence type="ECO:0000259" key="9">
    <source>
        <dbReference type="PROSITE" id="PS50126"/>
    </source>
</evidence>
<dbReference type="EMBL" id="FQTU01000004">
    <property type="protein sequence ID" value="SHE62276.1"/>
    <property type="molecule type" value="Genomic_DNA"/>
</dbReference>
<dbReference type="STRING" id="1120975.SAMN02746064_00874"/>
<sequence length="708" mass="81182">MKLKNVLLNVMKSENYKPLGYKDLMFLLEIKNKSEKAEFKKLLDRMLSEGEVVKNKKGKYILPPKDLYVKGTLQGHARGFGFVIPEDAITGSDIFISASSLNGALDKDKVLVKIIKKTAKRDEGEIFKILERGHQKIVGTYDKSRNFGFVIPDNDKLVKDIFISSSDEMGAKNGDKVVVDITNWHPKKNPEGKIIEILGSADSEGIEILSIIREYDFNVDFPPEVVSELNEVPDKVDPDEAKNRRDLRNIKMVTIDGKDAKDLDDAVSVKKLDNGNYQLGVHIADVTHYVREDTALDREAYGRATSVYLVDRVIPMLPQKLSNGICSLNAGEDRLAFTCMMEIDSKGKVVTHEVFKSVIDIDERMNYEDVTAILKGEDESLMKRYEDFIRDFKLMEELAEILRTERRDKRGAIDFDFPESKIILDEKGKPVDVVLYERTVSHKIIEEFMLVCNETVAEFMFWSNLPFLYRVHEDPSSEKLDALRNFLTNFGYTLKKGKEIHPAAIQELVKDIEGTDEEDFLSRLILRAMQQARYSPDNIGHFGLAAKYYCHFTSPIRRYPDLLIHRIMGQMLNNELTEKKIKKYIKRMEEMADHTSQRERLAERAERDTDDLKKTEFMANKIGEEYEGIISSVASFGFFVELKNTVEGLVRVQDLGDDYYIYDEKNHRFIGERTKKSFKLGDSISVKVAKVSIPLRQVDFAVVDKDAE</sequence>
<dbReference type="InterPro" id="IPR050180">
    <property type="entry name" value="RNR_Ribonuclease"/>
</dbReference>
<keyword evidence="5 8" id="KW-0378">Hydrolase</keyword>
<dbReference type="OrthoDB" id="9764149at2"/>
<comment type="function">
    <text evidence="8">3'-5' exoribonuclease that releases 5'-nucleoside monophosphates and is involved in maturation of structured RNAs.</text>
</comment>
<evidence type="ECO:0000256" key="4">
    <source>
        <dbReference type="ARBA" id="ARBA00022722"/>
    </source>
</evidence>
<comment type="similarity">
    <text evidence="8">Belongs to the RNR ribonuclease family. RNase R subfamily.</text>
</comment>
<dbReference type="PANTHER" id="PTHR23355">
    <property type="entry name" value="RIBONUCLEASE"/>
    <property type="match status" value="1"/>
</dbReference>
<comment type="catalytic activity">
    <reaction evidence="1 8">
        <text>Exonucleolytic cleavage in the 3'- to 5'-direction to yield nucleoside 5'-phosphates.</text>
        <dbReference type="EC" id="3.1.13.1"/>
    </reaction>
</comment>
<name>A0A1M4UZX8_9FIRM</name>
<keyword evidence="6 8" id="KW-0269">Exonuclease</keyword>
<dbReference type="NCBIfam" id="TIGR02063">
    <property type="entry name" value="RNase_R"/>
    <property type="match status" value="1"/>
</dbReference>
<dbReference type="SMART" id="SM00357">
    <property type="entry name" value="CSP"/>
    <property type="match status" value="2"/>
</dbReference>
<accession>A0A1M4UZX8</accession>
<dbReference type="GO" id="GO:0005829">
    <property type="term" value="C:cytosol"/>
    <property type="evidence" value="ECO:0007669"/>
    <property type="project" value="TreeGrafter"/>
</dbReference>
<dbReference type="RefSeq" id="WP_073269859.1">
    <property type="nucleotide sequence ID" value="NZ_FQTU01000004.1"/>
</dbReference>
<dbReference type="GO" id="GO:0003723">
    <property type="term" value="F:RNA binding"/>
    <property type="evidence" value="ECO:0007669"/>
    <property type="project" value="UniProtKB-UniRule"/>
</dbReference>
<keyword evidence="7 8" id="KW-0694">RNA-binding</keyword>